<dbReference type="OrthoDB" id="4227082at2"/>
<dbReference type="AlphaFoldDB" id="A0A1A9B4H2"/>
<dbReference type="EMBL" id="FLRH01000003">
    <property type="protein sequence ID" value="SBT63924.1"/>
    <property type="molecule type" value="Genomic_DNA"/>
</dbReference>
<organism evidence="1 2">
    <name type="scientific">Micromonospora sediminicola</name>
    <dbReference type="NCBI Taxonomy" id="946078"/>
    <lineage>
        <taxon>Bacteria</taxon>
        <taxon>Bacillati</taxon>
        <taxon>Actinomycetota</taxon>
        <taxon>Actinomycetes</taxon>
        <taxon>Micromonosporales</taxon>
        <taxon>Micromonosporaceae</taxon>
        <taxon>Micromonospora</taxon>
    </lineage>
</organism>
<dbReference type="RefSeq" id="WP_091568863.1">
    <property type="nucleotide sequence ID" value="NZ_FLRH01000003.1"/>
</dbReference>
<keyword evidence="2" id="KW-1185">Reference proteome</keyword>
<dbReference type="Proteomes" id="UP000199558">
    <property type="component" value="Unassembled WGS sequence"/>
</dbReference>
<accession>A0A1A9B4H2</accession>
<sequence>MSDVDAILTGAKPAEDTVAICTRGDLVNQWRQLAKEVGKAKAAAAGDPRIAGDGTDDKLRRMEQLRGEIEAATVPFELRALAPKRWAELVAEHQPRDGDEEDLRMQVNRETFLPVLVRLSTVSPQLKDATWAALLDLEGELLSRPQWQKLWRACWNLNVQDQDLPFSVAGLLRTPDSFSGSGSPEPSA</sequence>
<dbReference type="STRING" id="946078.GA0070622_0892"/>
<evidence type="ECO:0000313" key="2">
    <source>
        <dbReference type="Proteomes" id="UP000199558"/>
    </source>
</evidence>
<protein>
    <submittedName>
        <fullName evidence="1">Uncharacterized protein</fullName>
    </submittedName>
</protein>
<evidence type="ECO:0000313" key="1">
    <source>
        <dbReference type="EMBL" id="SBT63924.1"/>
    </source>
</evidence>
<proteinExistence type="predicted"/>
<reference evidence="2" key="1">
    <citation type="submission" date="2016-06" db="EMBL/GenBank/DDBJ databases">
        <authorList>
            <person name="Varghese N."/>
            <person name="Submissions Spin"/>
        </authorList>
    </citation>
    <scope>NUCLEOTIDE SEQUENCE [LARGE SCALE GENOMIC DNA]</scope>
    <source>
        <strain evidence="2">DSM 45794</strain>
    </source>
</reference>
<name>A0A1A9B4H2_9ACTN</name>
<gene>
    <name evidence="1" type="ORF">GA0070622_0892</name>
</gene>